<dbReference type="PRINTS" id="PR01713">
    <property type="entry name" value="NUCEPIMERASE"/>
</dbReference>
<evidence type="ECO:0000259" key="2">
    <source>
        <dbReference type="Pfam" id="PF01370"/>
    </source>
</evidence>
<reference evidence="3 4" key="1">
    <citation type="submission" date="2021-01" db="EMBL/GenBank/DDBJ databases">
        <title>Whole genome shotgun sequence of Actinoplanes couchii NBRC 106145.</title>
        <authorList>
            <person name="Komaki H."/>
            <person name="Tamura T."/>
        </authorList>
    </citation>
    <scope>NUCLEOTIDE SEQUENCE [LARGE SCALE GENOMIC DNA]</scope>
    <source>
        <strain evidence="3 4">NBRC 106145</strain>
    </source>
</reference>
<dbReference type="RefSeq" id="WP_203804549.1">
    <property type="nucleotide sequence ID" value="NZ_BAAAQE010000093.1"/>
</dbReference>
<gene>
    <name evidence="3" type="ORF">Aco03nite_073970</name>
</gene>
<feature type="region of interest" description="Disordered" evidence="1">
    <location>
        <begin position="329"/>
        <end position="355"/>
    </location>
</feature>
<accession>A0ABQ3XKI3</accession>
<dbReference type="PANTHER" id="PTHR43245">
    <property type="entry name" value="BIFUNCTIONAL POLYMYXIN RESISTANCE PROTEIN ARNA"/>
    <property type="match status" value="1"/>
</dbReference>
<evidence type="ECO:0000313" key="3">
    <source>
        <dbReference type="EMBL" id="GID58993.1"/>
    </source>
</evidence>
<dbReference type="InterPro" id="IPR036291">
    <property type="entry name" value="NAD(P)-bd_dom_sf"/>
</dbReference>
<evidence type="ECO:0000256" key="1">
    <source>
        <dbReference type="SAM" id="MobiDB-lite"/>
    </source>
</evidence>
<proteinExistence type="predicted"/>
<keyword evidence="4" id="KW-1185">Reference proteome</keyword>
<evidence type="ECO:0000313" key="4">
    <source>
        <dbReference type="Proteomes" id="UP000612282"/>
    </source>
</evidence>
<feature type="domain" description="NAD-dependent epimerase/dehydratase" evidence="2">
    <location>
        <begin position="3"/>
        <end position="263"/>
    </location>
</feature>
<sequence length="355" mass="36516">MRVVVTGAAGFIGSHLVDALARAGHDVVAVDVAGMPRAPASPHPAGVPGALANPHPAGMPGAVANPHPAGVPGAVASPRRAGAGEWAVCDLAVDDLGALADADVVLHLAGRPGVRSSWGPGAADAHRDNVVATRRLLEACASTRPRFVLASSSSVYGDATRPCTEDDPVDPRSPYARSKAEAEQLVAAAGNTVILRYFSVYGPRQRPDMAFHRFIEAALDGTPAPLYGDGGQSRSFTYVGDVVDATIRAATTALPDGTIINVGNPESTTLRDALDRITTLTGTAPPTVAKDPAPGDVHRTWAGTARATALLGWTAGTGLDEGLRRQVTWHRQRRSGAPARPRSGAPARPRSGAPA</sequence>
<dbReference type="EMBL" id="BOMG01000093">
    <property type="protein sequence ID" value="GID58993.1"/>
    <property type="molecule type" value="Genomic_DNA"/>
</dbReference>
<organism evidence="3 4">
    <name type="scientific">Actinoplanes couchii</name>
    <dbReference type="NCBI Taxonomy" id="403638"/>
    <lineage>
        <taxon>Bacteria</taxon>
        <taxon>Bacillati</taxon>
        <taxon>Actinomycetota</taxon>
        <taxon>Actinomycetes</taxon>
        <taxon>Micromonosporales</taxon>
        <taxon>Micromonosporaceae</taxon>
        <taxon>Actinoplanes</taxon>
    </lineage>
</organism>
<feature type="compositionally biased region" description="Low complexity" evidence="1">
    <location>
        <begin position="335"/>
        <end position="355"/>
    </location>
</feature>
<protein>
    <recommendedName>
        <fullName evidence="2">NAD-dependent epimerase/dehydratase domain-containing protein</fullName>
    </recommendedName>
</protein>
<dbReference type="Gene3D" id="3.40.50.720">
    <property type="entry name" value="NAD(P)-binding Rossmann-like Domain"/>
    <property type="match status" value="1"/>
</dbReference>
<dbReference type="InterPro" id="IPR050177">
    <property type="entry name" value="Lipid_A_modif_metabolic_enz"/>
</dbReference>
<dbReference type="InterPro" id="IPR001509">
    <property type="entry name" value="Epimerase_deHydtase"/>
</dbReference>
<dbReference type="PANTHER" id="PTHR43245:SF13">
    <property type="entry name" value="UDP-D-APIOSE_UDP-D-XYLOSE SYNTHASE 2"/>
    <property type="match status" value="1"/>
</dbReference>
<dbReference type="SUPFAM" id="SSF51735">
    <property type="entry name" value="NAD(P)-binding Rossmann-fold domains"/>
    <property type="match status" value="1"/>
</dbReference>
<comment type="caution">
    <text evidence="3">The sequence shown here is derived from an EMBL/GenBank/DDBJ whole genome shotgun (WGS) entry which is preliminary data.</text>
</comment>
<name>A0ABQ3XKI3_9ACTN</name>
<dbReference type="Pfam" id="PF01370">
    <property type="entry name" value="Epimerase"/>
    <property type="match status" value="1"/>
</dbReference>
<dbReference type="Proteomes" id="UP000612282">
    <property type="component" value="Unassembled WGS sequence"/>
</dbReference>